<dbReference type="InterPro" id="IPR014777">
    <property type="entry name" value="4pyrrole_Mease_sub1"/>
</dbReference>
<evidence type="ECO:0000313" key="10">
    <source>
        <dbReference type="Proteomes" id="UP000294299"/>
    </source>
</evidence>
<proteinExistence type="inferred from homology"/>
<dbReference type="Proteomes" id="UP000294299">
    <property type="component" value="Chromosome NFRAN"/>
</dbReference>
<keyword evidence="3" id="KW-0169">Cobalamin biosynthesis</keyword>
<evidence type="ECO:0000256" key="4">
    <source>
        <dbReference type="ARBA" id="ARBA00022603"/>
    </source>
</evidence>
<dbReference type="InterPro" id="IPR000878">
    <property type="entry name" value="4pyrrol_Mease"/>
</dbReference>
<evidence type="ECO:0000256" key="1">
    <source>
        <dbReference type="ARBA" id="ARBA00004953"/>
    </source>
</evidence>
<feature type="domain" description="Tetrapyrrole methylase" evidence="8">
    <location>
        <begin position="6"/>
        <end position="220"/>
    </location>
</feature>
<dbReference type="OrthoDB" id="23546at2157"/>
<dbReference type="GO" id="GO:0032259">
    <property type="term" value="P:methylation"/>
    <property type="evidence" value="ECO:0007669"/>
    <property type="project" value="UniProtKB-KW"/>
</dbReference>
<reference evidence="9 10" key="1">
    <citation type="submission" date="2019-02" db="EMBL/GenBank/DDBJ databases">
        <authorList>
            <person name="Lehtovirta-Morley E L."/>
        </authorList>
    </citation>
    <scope>NUCLEOTIDE SEQUENCE [LARGE SCALE GENOMIC DNA]</scope>
    <source>
        <strain evidence="9">NFRAN1</strain>
    </source>
</reference>
<evidence type="ECO:0000313" key="9">
    <source>
        <dbReference type="EMBL" id="VFJ13707.1"/>
    </source>
</evidence>
<dbReference type="GeneID" id="39420744"/>
<dbReference type="UniPathway" id="UPA00148"/>
<dbReference type="EC" id="2.1.1.151" evidence="9"/>
<keyword evidence="6" id="KW-0949">S-adenosyl-L-methionine</keyword>
<keyword evidence="10" id="KW-1185">Reference proteome</keyword>
<dbReference type="PANTHER" id="PTHR43467">
    <property type="entry name" value="COBALT-PRECORRIN-2 C(20)-METHYLTRANSFERASE"/>
    <property type="match status" value="1"/>
</dbReference>
<dbReference type="InterPro" id="IPR014776">
    <property type="entry name" value="4pyrrole_Mease_sub2"/>
</dbReference>
<evidence type="ECO:0000256" key="7">
    <source>
        <dbReference type="PIRNR" id="PIRNR036427"/>
    </source>
</evidence>
<comment type="pathway">
    <text evidence="1">Cofactor biosynthesis; adenosylcobalamin biosynthesis.</text>
</comment>
<evidence type="ECO:0000256" key="6">
    <source>
        <dbReference type="ARBA" id="ARBA00022691"/>
    </source>
</evidence>
<accession>A0A484IBW3</accession>
<dbReference type="PIRSF" id="PIRSF036427">
    <property type="entry name" value="Precrrn-2_mtase"/>
    <property type="match status" value="1"/>
</dbReference>
<dbReference type="PANTHER" id="PTHR43467:SF2">
    <property type="entry name" value="COBALT-PRECORRIN-2 C(20)-METHYLTRANSFERASE"/>
    <property type="match status" value="1"/>
</dbReference>
<dbReference type="InterPro" id="IPR035996">
    <property type="entry name" value="4pyrrol_Methylase_sf"/>
</dbReference>
<dbReference type="CDD" id="cd11645">
    <property type="entry name" value="Precorrin_2_C20_MT"/>
    <property type="match status" value="1"/>
</dbReference>
<dbReference type="SUPFAM" id="SSF53790">
    <property type="entry name" value="Tetrapyrrole methylase"/>
    <property type="match status" value="1"/>
</dbReference>
<organism evidence="9 10">
    <name type="scientific">Candidatus Nitrosocosmicus franklandianus</name>
    <dbReference type="NCBI Taxonomy" id="1798806"/>
    <lineage>
        <taxon>Archaea</taxon>
        <taxon>Nitrososphaerota</taxon>
        <taxon>Nitrososphaeria</taxon>
        <taxon>Nitrososphaerales</taxon>
        <taxon>Nitrososphaeraceae</taxon>
        <taxon>Candidatus Nitrosocosmicus</taxon>
    </lineage>
</organism>
<dbReference type="RefSeq" id="WP_134483688.1">
    <property type="nucleotide sequence ID" value="NZ_LR216287.1"/>
</dbReference>
<name>A0A484IBW3_9ARCH</name>
<evidence type="ECO:0000256" key="3">
    <source>
        <dbReference type="ARBA" id="ARBA00022573"/>
    </source>
</evidence>
<dbReference type="KEGG" id="nfn:NFRAN_1385"/>
<dbReference type="InterPro" id="IPR006364">
    <property type="entry name" value="CobI/CbiL/CobIJ_dom"/>
</dbReference>
<evidence type="ECO:0000256" key="5">
    <source>
        <dbReference type="ARBA" id="ARBA00022679"/>
    </source>
</evidence>
<dbReference type="Gene3D" id="3.30.950.10">
    <property type="entry name" value="Methyltransferase, Cobalt-precorrin-4 Transmethylase, Domain 2"/>
    <property type="match status" value="1"/>
</dbReference>
<dbReference type="GO" id="GO:0043781">
    <property type="term" value="F:cobalt-factor II C20-methyltransferase activity"/>
    <property type="evidence" value="ECO:0007669"/>
    <property type="project" value="UniProtKB-EC"/>
</dbReference>
<evidence type="ECO:0000256" key="2">
    <source>
        <dbReference type="ARBA" id="ARBA00005879"/>
    </source>
</evidence>
<protein>
    <submittedName>
        <fullName evidence="9">Cobalt-precorrin-2 C(20)-methyltransferase</fullName>
        <ecNumber evidence="9">2.1.1.151</ecNumber>
    </submittedName>
</protein>
<dbReference type="GO" id="GO:0030788">
    <property type="term" value="F:precorrin-2 C20-methyltransferase activity"/>
    <property type="evidence" value="ECO:0007669"/>
    <property type="project" value="InterPro"/>
</dbReference>
<evidence type="ECO:0000259" key="8">
    <source>
        <dbReference type="Pfam" id="PF00590"/>
    </source>
</evidence>
<dbReference type="Pfam" id="PF00590">
    <property type="entry name" value="TP_methylase"/>
    <property type="match status" value="1"/>
</dbReference>
<keyword evidence="4 9" id="KW-0489">Methyltransferase</keyword>
<sequence length="243" mass="27281">MRNSVLYCVGCGPGDPELVTIKAINLIKNADIVFTPTARENKPSVAFKIVESYVSKETEVRQLIFPMTKDVTKLRESWKNNAKEISDAVRSGKKTVYLTVGDPSLYSTWIYIYKEIQKSHKDVEVEIVPGITSIFSFSAELKTPVGEGEEIIGIIPACYNLDRLKTAAECCDTLVFLKDGRYFNNVIDILMNSNFPAESEVFIAQDVSTNAESVKKQKLIDIASNKNENNDKYFSIMIAKKKK</sequence>
<dbReference type="EMBL" id="LR216287">
    <property type="protein sequence ID" value="VFJ13707.1"/>
    <property type="molecule type" value="Genomic_DNA"/>
</dbReference>
<dbReference type="GO" id="GO:0009236">
    <property type="term" value="P:cobalamin biosynthetic process"/>
    <property type="evidence" value="ECO:0007669"/>
    <property type="project" value="UniProtKB-UniRule"/>
</dbReference>
<comment type="similarity">
    <text evidence="2 7">Belongs to the precorrin methyltransferase family.</text>
</comment>
<dbReference type="NCBIfam" id="TIGR01467">
    <property type="entry name" value="cobI_cbiL"/>
    <property type="match status" value="1"/>
</dbReference>
<gene>
    <name evidence="9" type="primary">cbiL</name>
    <name evidence="9" type="ORF">NFRAN_1385</name>
</gene>
<dbReference type="AlphaFoldDB" id="A0A484IBW3"/>
<keyword evidence="5 9" id="KW-0808">Transferase</keyword>
<dbReference type="InterPro" id="IPR012382">
    <property type="entry name" value="CobI/CbiL"/>
</dbReference>
<dbReference type="Gene3D" id="3.40.1010.10">
    <property type="entry name" value="Cobalt-precorrin-4 Transmethylase, Domain 1"/>
    <property type="match status" value="1"/>
</dbReference>